<comment type="subcellular location">
    <subcellularLocation>
        <location evidence="1">Cell membrane</location>
        <topology evidence="1">Single-pass type I membrane protein</topology>
    </subcellularLocation>
</comment>
<proteinExistence type="inferred from homology"/>
<dbReference type="AlphaFoldDB" id="A0ABD2RGU1"/>
<dbReference type="SUPFAM" id="SSF52058">
    <property type="entry name" value="L domain-like"/>
    <property type="match status" value="2"/>
</dbReference>
<keyword evidence="6" id="KW-0732">Signal</keyword>
<evidence type="ECO:0000313" key="14">
    <source>
        <dbReference type="Proteomes" id="UP001627284"/>
    </source>
</evidence>
<evidence type="ECO:0000256" key="10">
    <source>
        <dbReference type="ARBA" id="ARBA00023180"/>
    </source>
</evidence>
<evidence type="ECO:0000256" key="9">
    <source>
        <dbReference type="ARBA" id="ARBA00023136"/>
    </source>
</evidence>
<evidence type="ECO:0000256" key="11">
    <source>
        <dbReference type="SAM" id="Phobius"/>
    </source>
</evidence>
<evidence type="ECO:0000256" key="1">
    <source>
        <dbReference type="ARBA" id="ARBA00004251"/>
    </source>
</evidence>
<dbReference type="PANTHER" id="PTHR48061:SF37">
    <property type="entry name" value="SMP-LTD DOMAIN-CONTAINING PROTEIN"/>
    <property type="match status" value="1"/>
</dbReference>
<name>A0ABD2RGU1_9SOLN</name>
<evidence type="ECO:0000259" key="12">
    <source>
        <dbReference type="Pfam" id="PF08263"/>
    </source>
</evidence>
<evidence type="ECO:0000256" key="7">
    <source>
        <dbReference type="ARBA" id="ARBA00022737"/>
    </source>
</evidence>
<reference evidence="13 14" key="1">
    <citation type="submission" date="2024-05" db="EMBL/GenBank/DDBJ databases">
        <title>De novo assembly of an allotetraploid wild potato.</title>
        <authorList>
            <person name="Hosaka A.J."/>
        </authorList>
    </citation>
    <scope>NUCLEOTIDE SEQUENCE [LARGE SCALE GENOMIC DNA]</scope>
    <source>
        <tissue evidence="13">Young leaves</tissue>
    </source>
</reference>
<sequence>MKHIDFAATLTNKLDFFPSIHMHTFLKFSVPTLFLNSNMGYMQLSALLLIVFLCQIAFSSSLCPKDQSISLLHFKKSLTIDPSYDICHYNFSKLSSWNTSSDCCLWDGVTCDEMSVHVIELDVSCSQLVGVIDSNSSLFQLSHLRKLILSMNDFSSSRISPAFGRFSRLTHLDLSDSHFLGEIPSEIFSLSDLTRIELLYLRDNSLNGTIPSGMFSLPSLTELDLSDNHFAGHLEDFKSNSLRSIDLNNNQLQGRLPKSIQNLVNLVWLDLSSNNFSGNVDVSLFSNIKNLQGLDLSYNRFSLTNENRVNFTLPESLYSLRLAACEVKELEFLRPVKKLWDLNLSNNKIQGRIPDWAWPIWLNLDRLNLSHNMLTDMNSTNINSISYPSLYIIDLRSNFLQGSLPILPNSTQYLFMSNNNLSEEIPSSVCNLRSLKVLDLAKNNLMGEIPQCLGNVSSLEVFDMHQNNLSGTIPTTFGIGSLQVRSLNLNDNKLQGILPRSLANCKELQVLDLGNNHLNDTFPVWLATLPKLQVLSLRSNRLHGPIGTSRMRNLFPELRILDVAYNALTETLPTSLFQHLKAMRTINRTMKAPVYLGNEYYQDSVTIVSKGMMLELVRILTIYTAMDLSSNKFRGPIPSVMGDFIALHVLNLSHNGLQGQIPPSLGDLSSVESLDLSRNQLSGEIPQQLVSLTSLAFLNLSHNHLQECIPQGPQVHTFENSSFAGNDGLRGFPISKGCGNDGVIDTTSFPDEESNSEFLDDFWKAALMGYGSGLCIGLSIIYFMVSTGNPKWLAKIILKLEHKLMMRWKKIQRWHRNHRRNNRF</sequence>
<dbReference type="InterPro" id="IPR001611">
    <property type="entry name" value="Leu-rich_rpt"/>
</dbReference>
<feature type="domain" description="Leucine-rich repeat-containing N-terminal plant-type" evidence="12">
    <location>
        <begin position="66"/>
        <end position="112"/>
    </location>
</feature>
<keyword evidence="7" id="KW-0677">Repeat</keyword>
<dbReference type="Pfam" id="PF00560">
    <property type="entry name" value="LRR_1"/>
    <property type="match status" value="6"/>
</dbReference>
<organism evidence="13 14">
    <name type="scientific">Solanum stoloniferum</name>
    <dbReference type="NCBI Taxonomy" id="62892"/>
    <lineage>
        <taxon>Eukaryota</taxon>
        <taxon>Viridiplantae</taxon>
        <taxon>Streptophyta</taxon>
        <taxon>Embryophyta</taxon>
        <taxon>Tracheophyta</taxon>
        <taxon>Spermatophyta</taxon>
        <taxon>Magnoliopsida</taxon>
        <taxon>eudicotyledons</taxon>
        <taxon>Gunneridae</taxon>
        <taxon>Pentapetalae</taxon>
        <taxon>asterids</taxon>
        <taxon>lamiids</taxon>
        <taxon>Solanales</taxon>
        <taxon>Solanaceae</taxon>
        <taxon>Solanoideae</taxon>
        <taxon>Solaneae</taxon>
        <taxon>Solanum</taxon>
    </lineage>
</organism>
<gene>
    <name evidence="13" type="ORF">AABB24_034724</name>
</gene>
<evidence type="ECO:0000256" key="2">
    <source>
        <dbReference type="ARBA" id="ARBA00009592"/>
    </source>
</evidence>
<dbReference type="GO" id="GO:0005886">
    <property type="term" value="C:plasma membrane"/>
    <property type="evidence" value="ECO:0007669"/>
    <property type="project" value="UniProtKB-SubCell"/>
</dbReference>
<dbReference type="FunFam" id="3.80.10.10:FF:000095">
    <property type="entry name" value="LRR receptor-like serine/threonine-protein kinase GSO1"/>
    <property type="match status" value="1"/>
</dbReference>
<dbReference type="InterPro" id="IPR013210">
    <property type="entry name" value="LRR_N_plant-typ"/>
</dbReference>
<evidence type="ECO:0000256" key="6">
    <source>
        <dbReference type="ARBA" id="ARBA00022729"/>
    </source>
</evidence>
<dbReference type="PRINTS" id="PR00019">
    <property type="entry name" value="LEURICHRPT"/>
</dbReference>
<dbReference type="Pfam" id="PF08263">
    <property type="entry name" value="LRRNT_2"/>
    <property type="match status" value="1"/>
</dbReference>
<keyword evidence="9 11" id="KW-0472">Membrane</keyword>
<comment type="caution">
    <text evidence="13">The sequence shown here is derived from an EMBL/GenBank/DDBJ whole genome shotgun (WGS) entry which is preliminary data.</text>
</comment>
<keyword evidence="8 11" id="KW-1133">Transmembrane helix</keyword>
<dbReference type="FunFam" id="3.80.10.10:FF:000111">
    <property type="entry name" value="LRR receptor-like serine/threonine-protein kinase ERECTA"/>
    <property type="match status" value="1"/>
</dbReference>
<keyword evidence="14" id="KW-1185">Reference proteome</keyword>
<dbReference type="PANTHER" id="PTHR48061">
    <property type="entry name" value="LEUCINE-RICH REPEAT RECEPTOR PROTEIN KINASE EMS1-LIKE-RELATED"/>
    <property type="match status" value="1"/>
</dbReference>
<dbReference type="Gene3D" id="3.80.10.10">
    <property type="entry name" value="Ribonuclease Inhibitor"/>
    <property type="match status" value="3"/>
</dbReference>
<dbReference type="InterPro" id="IPR046956">
    <property type="entry name" value="RLP23-like"/>
</dbReference>
<evidence type="ECO:0000256" key="3">
    <source>
        <dbReference type="ARBA" id="ARBA00022475"/>
    </source>
</evidence>
<dbReference type="InterPro" id="IPR032675">
    <property type="entry name" value="LRR_dom_sf"/>
</dbReference>
<dbReference type="InterPro" id="IPR003591">
    <property type="entry name" value="Leu-rich_rpt_typical-subtyp"/>
</dbReference>
<keyword evidence="10" id="KW-0325">Glycoprotein</keyword>
<dbReference type="FunFam" id="3.80.10.10:FF:000041">
    <property type="entry name" value="LRR receptor-like serine/threonine-protein kinase ERECTA"/>
    <property type="match status" value="1"/>
</dbReference>
<comment type="similarity">
    <text evidence="2">Belongs to the RLP family.</text>
</comment>
<feature type="transmembrane region" description="Helical" evidence="11">
    <location>
        <begin position="762"/>
        <end position="785"/>
    </location>
</feature>
<dbReference type="SMART" id="SM00369">
    <property type="entry name" value="LRR_TYP"/>
    <property type="match status" value="10"/>
</dbReference>
<dbReference type="Pfam" id="PF13855">
    <property type="entry name" value="LRR_8"/>
    <property type="match status" value="3"/>
</dbReference>
<dbReference type="EMBL" id="JBJKTR010000020">
    <property type="protein sequence ID" value="KAL3331066.1"/>
    <property type="molecule type" value="Genomic_DNA"/>
</dbReference>
<evidence type="ECO:0000256" key="4">
    <source>
        <dbReference type="ARBA" id="ARBA00022614"/>
    </source>
</evidence>
<dbReference type="GO" id="GO:0050832">
    <property type="term" value="P:defense response to fungus"/>
    <property type="evidence" value="ECO:0007669"/>
    <property type="project" value="UniProtKB-ARBA"/>
</dbReference>
<keyword evidence="5 11" id="KW-0812">Transmembrane</keyword>
<evidence type="ECO:0000313" key="13">
    <source>
        <dbReference type="EMBL" id="KAL3331066.1"/>
    </source>
</evidence>
<keyword evidence="4" id="KW-0433">Leucine-rich repeat</keyword>
<dbReference type="Proteomes" id="UP001627284">
    <property type="component" value="Unassembled WGS sequence"/>
</dbReference>
<evidence type="ECO:0000256" key="5">
    <source>
        <dbReference type="ARBA" id="ARBA00022692"/>
    </source>
</evidence>
<protein>
    <recommendedName>
        <fullName evidence="12">Leucine-rich repeat-containing N-terminal plant-type domain-containing protein</fullName>
    </recommendedName>
</protein>
<keyword evidence="3" id="KW-1003">Cell membrane</keyword>
<evidence type="ECO:0000256" key="8">
    <source>
        <dbReference type="ARBA" id="ARBA00022989"/>
    </source>
</evidence>
<accession>A0ABD2RGU1</accession>